<feature type="region of interest" description="Disordered" evidence="1">
    <location>
        <begin position="104"/>
        <end position="124"/>
    </location>
</feature>
<dbReference type="OrthoDB" id="8005700at2"/>
<accession>A0A509EH20</accession>
<evidence type="ECO:0000313" key="3">
    <source>
        <dbReference type="Proteomes" id="UP000410984"/>
    </source>
</evidence>
<protein>
    <recommendedName>
        <fullName evidence="4">DUF2946 domain-containing protein</fullName>
    </recommendedName>
</protein>
<dbReference type="AlphaFoldDB" id="A0A509EH20"/>
<dbReference type="Proteomes" id="UP000410984">
    <property type="component" value="Unassembled WGS sequence"/>
</dbReference>
<sequence>MRRCLPRMVQSRAIIGVIALYALLLQAFLGGLVPPVSVSVSADPEICARHDASSAPGDHGSACRHHVCCTAVQGAGWLPPLPAGYATVNWIPVQVASAVWREAGPVQARAPPDRSVSPRGPPAL</sequence>
<evidence type="ECO:0000256" key="1">
    <source>
        <dbReference type="SAM" id="MobiDB-lite"/>
    </source>
</evidence>
<dbReference type="EMBL" id="CABFPH010000068">
    <property type="protein sequence ID" value="VUD73352.1"/>
    <property type="molecule type" value="Genomic_DNA"/>
</dbReference>
<evidence type="ECO:0008006" key="4">
    <source>
        <dbReference type="Google" id="ProtNLM"/>
    </source>
</evidence>
<reference evidence="2 3" key="1">
    <citation type="submission" date="2019-06" db="EMBL/GenBank/DDBJ databases">
        <authorList>
            <person name="Rodrigo-Torres L."/>
            <person name="Arahal R. D."/>
            <person name="Lucena T."/>
        </authorList>
    </citation>
    <scope>NUCLEOTIDE SEQUENCE [LARGE SCALE GENOMIC DNA]</scope>
    <source>
        <strain evidence="2 3">SB0023/3</strain>
    </source>
</reference>
<evidence type="ECO:0000313" key="2">
    <source>
        <dbReference type="EMBL" id="VUD73352.1"/>
    </source>
</evidence>
<gene>
    <name evidence="2" type="ORF">MET9862_03967</name>
</gene>
<name>A0A509EH20_9HYPH</name>
<organism evidence="2 3">
    <name type="scientific">Methylobacterium symbioticum</name>
    <dbReference type="NCBI Taxonomy" id="2584084"/>
    <lineage>
        <taxon>Bacteria</taxon>
        <taxon>Pseudomonadati</taxon>
        <taxon>Pseudomonadota</taxon>
        <taxon>Alphaproteobacteria</taxon>
        <taxon>Hyphomicrobiales</taxon>
        <taxon>Methylobacteriaceae</taxon>
        <taxon>Methylobacterium</taxon>
    </lineage>
</organism>
<proteinExistence type="predicted"/>
<keyword evidence="3" id="KW-1185">Reference proteome</keyword>